<sequence>MRKPPEDGTKFDRDNLLSLLSVYTTQFASYTTLLWQVPALGLAAQAFLMTIVLGSHDNTSDGAKYAAGILSIVVAGASIRLMHSQRGRAINQSELAKRVSRNLALNELLGTLHINDAAPQSTSPEDVWDVNHWTYGLWLTCMALFVGVDLAVIASIAAGTGWFT</sequence>
<keyword evidence="1" id="KW-0472">Membrane</keyword>
<name>A0A6P2BX01_9ACTN</name>
<keyword evidence="1" id="KW-0812">Transmembrane</keyword>
<evidence type="ECO:0000313" key="2">
    <source>
        <dbReference type="EMBL" id="TVZ02685.1"/>
    </source>
</evidence>
<organism evidence="2 3">
    <name type="scientific">Trebonia kvetii</name>
    <dbReference type="NCBI Taxonomy" id="2480626"/>
    <lineage>
        <taxon>Bacteria</taxon>
        <taxon>Bacillati</taxon>
        <taxon>Actinomycetota</taxon>
        <taxon>Actinomycetes</taxon>
        <taxon>Streptosporangiales</taxon>
        <taxon>Treboniaceae</taxon>
        <taxon>Trebonia</taxon>
    </lineage>
</organism>
<feature type="transmembrane region" description="Helical" evidence="1">
    <location>
        <begin position="65"/>
        <end position="83"/>
    </location>
</feature>
<dbReference type="EMBL" id="RPFW01000005">
    <property type="protein sequence ID" value="TVZ02685.1"/>
    <property type="molecule type" value="Genomic_DNA"/>
</dbReference>
<evidence type="ECO:0000313" key="3">
    <source>
        <dbReference type="Proteomes" id="UP000460272"/>
    </source>
</evidence>
<gene>
    <name evidence="2" type="ORF">EAS64_28410</name>
</gene>
<dbReference type="AlphaFoldDB" id="A0A6P2BX01"/>
<evidence type="ECO:0008006" key="4">
    <source>
        <dbReference type="Google" id="ProtNLM"/>
    </source>
</evidence>
<dbReference type="RefSeq" id="WP_145857933.1">
    <property type="nucleotide sequence ID" value="NZ_RPFW01000005.1"/>
</dbReference>
<dbReference type="Proteomes" id="UP000460272">
    <property type="component" value="Unassembled WGS sequence"/>
</dbReference>
<keyword evidence="3" id="KW-1185">Reference proteome</keyword>
<comment type="caution">
    <text evidence="2">The sequence shown here is derived from an EMBL/GenBank/DDBJ whole genome shotgun (WGS) entry which is preliminary data.</text>
</comment>
<protein>
    <recommendedName>
        <fullName evidence="4">ABC transporter ATP-binding protein</fullName>
    </recommendedName>
</protein>
<reference evidence="2 3" key="1">
    <citation type="submission" date="2018-11" db="EMBL/GenBank/DDBJ databases">
        <title>Trebonia kvetii gen.nov., sp.nov., a novel acidophilic actinobacterium, and proposal of the new actinobacterial family Treboniaceae fam. nov.</title>
        <authorList>
            <person name="Rapoport D."/>
            <person name="Sagova-Mareckova M."/>
            <person name="Sedlacek I."/>
            <person name="Provaznik J."/>
            <person name="Kralova S."/>
            <person name="Pavlinic D."/>
            <person name="Benes V."/>
            <person name="Kopecky J."/>
        </authorList>
    </citation>
    <scope>NUCLEOTIDE SEQUENCE [LARGE SCALE GENOMIC DNA]</scope>
    <source>
        <strain evidence="2 3">15Tr583</strain>
    </source>
</reference>
<accession>A0A6P2BX01</accession>
<keyword evidence="1" id="KW-1133">Transmembrane helix</keyword>
<dbReference type="OrthoDB" id="4548651at2"/>
<feature type="transmembrane region" description="Helical" evidence="1">
    <location>
        <begin position="135"/>
        <end position="163"/>
    </location>
</feature>
<proteinExistence type="predicted"/>
<feature type="transmembrane region" description="Helical" evidence="1">
    <location>
        <begin position="33"/>
        <end position="53"/>
    </location>
</feature>
<evidence type="ECO:0000256" key="1">
    <source>
        <dbReference type="SAM" id="Phobius"/>
    </source>
</evidence>